<gene>
    <name evidence="2" type="ORF">MBEBAB_1532</name>
</gene>
<dbReference type="AlphaFoldDB" id="A0A8E0KML7"/>
<keyword evidence="1" id="KW-0812">Transmembrane</keyword>
<dbReference type="InterPro" id="IPR021265">
    <property type="entry name" value="DUF2842"/>
</dbReference>
<proteinExistence type="predicted"/>
<protein>
    <recommendedName>
        <fullName evidence="4">DUF2842 domain-containing protein</fullName>
    </recommendedName>
</protein>
<organism evidence="2 3">
    <name type="scientific">Brevundimonas abyssalis TAR-001</name>
    <dbReference type="NCBI Taxonomy" id="1391729"/>
    <lineage>
        <taxon>Bacteria</taxon>
        <taxon>Pseudomonadati</taxon>
        <taxon>Pseudomonadota</taxon>
        <taxon>Alphaproteobacteria</taxon>
        <taxon>Caulobacterales</taxon>
        <taxon>Caulobacteraceae</taxon>
        <taxon>Brevundimonas</taxon>
    </lineage>
</organism>
<keyword evidence="1" id="KW-0472">Membrane</keyword>
<evidence type="ECO:0000313" key="3">
    <source>
        <dbReference type="Proteomes" id="UP000016569"/>
    </source>
</evidence>
<evidence type="ECO:0000256" key="1">
    <source>
        <dbReference type="SAM" id="Phobius"/>
    </source>
</evidence>
<keyword evidence="1" id="KW-1133">Transmembrane helix</keyword>
<dbReference type="RefSeq" id="WP_021697377.1">
    <property type="nucleotide sequence ID" value="NZ_BATC01000023.1"/>
</dbReference>
<accession>A0A8E0KML7</accession>
<feature type="transmembrane region" description="Helical" evidence="1">
    <location>
        <begin position="12"/>
        <end position="32"/>
    </location>
</feature>
<comment type="caution">
    <text evidence="2">The sequence shown here is derived from an EMBL/GenBank/DDBJ whole genome shotgun (WGS) entry which is preliminary data.</text>
</comment>
<feature type="transmembrane region" description="Helical" evidence="1">
    <location>
        <begin position="44"/>
        <end position="64"/>
    </location>
</feature>
<dbReference type="EMBL" id="BATC01000023">
    <property type="protein sequence ID" value="GAD59282.1"/>
    <property type="molecule type" value="Genomic_DNA"/>
</dbReference>
<reference evidence="3" key="1">
    <citation type="journal article" date="2013" name="Genome Announc.">
        <title>Draft Genome Sequence of the Dimorphic Prosthecate Bacterium Brevundimonas abyssalis TAR-001T.</title>
        <authorList>
            <person name="Tsubouchi T."/>
            <person name="Nishi S."/>
            <person name="Usui K."/>
            <person name="Shimane Y."/>
            <person name="Takaki Y."/>
            <person name="Maruyama T."/>
            <person name="Hatada Y."/>
        </authorList>
    </citation>
    <scope>NUCLEOTIDE SEQUENCE [LARGE SCALE GENOMIC DNA]</scope>
    <source>
        <strain evidence="3">TAR-001</strain>
    </source>
</reference>
<sequence length="67" mass="7489">MSSIPARTRRIIAAVATLAFLAFYIWLATVVADALPDSFWIDLIFYPLAGTLWGVPLIPLLRWAERG</sequence>
<evidence type="ECO:0000313" key="2">
    <source>
        <dbReference type="EMBL" id="GAD59282.1"/>
    </source>
</evidence>
<keyword evidence="3" id="KW-1185">Reference proteome</keyword>
<dbReference type="Proteomes" id="UP000016569">
    <property type="component" value="Unassembled WGS sequence"/>
</dbReference>
<name>A0A8E0KML7_9CAUL</name>
<evidence type="ECO:0008006" key="4">
    <source>
        <dbReference type="Google" id="ProtNLM"/>
    </source>
</evidence>
<dbReference type="Pfam" id="PF11003">
    <property type="entry name" value="DUF2842"/>
    <property type="match status" value="1"/>
</dbReference>